<dbReference type="GeneID" id="3924421"/>
<sequence length="564" mass="65562">MVQKRIPYGISNFRTIIEEGYVYVDKTPFIRLLEENPAPYVFFLRPRRFGKSLFVSLLENYYDINQCDSFSSLFSGTDIGKNPTSKHNSYYILSFNFSALTTSSEDSLFASISARTKQSLVRFIELYHLDFIPDFSGYPADMLADFFSRLPSEMRGRVFVLIDEYDHFANELLSFDLDLFQDTLSRQGFIRKWYEALKIGTQEFVGRIFATGVSPVTLDSLTSGFNIADDLTRNPVFHEMMGFTEQEIRSLIGQILPADMYTPDLVRTLREYYNGYLFSEDADVRLFNSDMILYYIKSYLARHKPPEKLLDMNIASDYGKIDRLMRLKSPEQNIAVLQEILDAGCVTARLTDQFSMERRFTPDDFKSLLFYLGFLTIRDNMPGRVSLQIPNFVIRGIYSDFFLDVISRKAEYHPDTGSILHAIEEIAWEGRCDKLVVLVEELLHSFSNRDYIGFDEKYIKIIIFTFAQMSNLYLVKSEYEVPDGYIDIALLAREPWNPDYNAFFELKYLKMKDACEERVQEVLNDGIMQLKKYSAPPELAGLKNLKKWVLVFTGDRCVRIHEVE</sequence>
<dbReference type="InterPro" id="IPR012547">
    <property type="entry name" value="PDDEXK_9"/>
</dbReference>
<dbReference type="STRING" id="323259.Mhun_3163"/>
<dbReference type="AlphaFoldDB" id="Q2FNF1"/>
<dbReference type="InterPro" id="IPR027417">
    <property type="entry name" value="P-loop_NTPase"/>
</dbReference>
<dbReference type="PANTHER" id="PTHR34825">
    <property type="entry name" value="CONSERVED PROTEIN, WITH A WEAK D-GALACTARATE DEHYDRATASE/ALTRONATE HYDROLASE DOMAIN"/>
    <property type="match status" value="1"/>
</dbReference>
<dbReference type="Pfam" id="PF08011">
    <property type="entry name" value="PDDEXK_9"/>
    <property type="match status" value="1"/>
</dbReference>
<gene>
    <name evidence="2" type="ordered locus">Mhun_3163</name>
</gene>
<accession>Q2FNF1</accession>
<dbReference type="HOGENOM" id="CLU_033403_2_0_2"/>
<keyword evidence="3" id="KW-1185">Reference proteome</keyword>
<name>Q2FNF1_METHJ</name>
<dbReference type="PANTHER" id="PTHR34825:SF2">
    <property type="entry name" value="AAA-ATPASE-LIKE DOMAIN-CONTAINING PROTEIN"/>
    <property type="match status" value="1"/>
</dbReference>
<dbReference type="Pfam" id="PF09820">
    <property type="entry name" value="AAA-ATPase_like"/>
    <property type="match status" value="1"/>
</dbReference>
<dbReference type="OrthoDB" id="374538at2157"/>
<dbReference type="RefSeq" id="WP_011450090.1">
    <property type="nucleotide sequence ID" value="NC_007796.1"/>
</dbReference>
<organism evidence="2 3">
    <name type="scientific">Methanospirillum hungatei JF-1 (strain ATCC 27890 / DSM 864 / NBRC 100397 / JF-1)</name>
    <dbReference type="NCBI Taxonomy" id="323259"/>
    <lineage>
        <taxon>Archaea</taxon>
        <taxon>Methanobacteriati</taxon>
        <taxon>Methanobacteriota</taxon>
        <taxon>Stenosarchaea group</taxon>
        <taxon>Methanomicrobia</taxon>
        <taxon>Methanomicrobiales</taxon>
        <taxon>Methanospirillaceae</taxon>
        <taxon>Methanospirillum</taxon>
    </lineage>
</organism>
<feature type="domain" description="AAA-ATPase-like" evidence="1">
    <location>
        <begin position="7"/>
        <end position="222"/>
    </location>
</feature>
<evidence type="ECO:0000313" key="3">
    <source>
        <dbReference type="Proteomes" id="UP000001941"/>
    </source>
</evidence>
<proteinExistence type="predicted"/>
<evidence type="ECO:0000259" key="1">
    <source>
        <dbReference type="Pfam" id="PF09820"/>
    </source>
</evidence>
<dbReference type="InParanoid" id="Q2FNF1"/>
<dbReference type="InterPro" id="IPR018631">
    <property type="entry name" value="AAA-ATPase-like_dom"/>
</dbReference>
<dbReference type="KEGG" id="mhu:Mhun_3163"/>
<dbReference type="SUPFAM" id="SSF52540">
    <property type="entry name" value="P-loop containing nucleoside triphosphate hydrolases"/>
    <property type="match status" value="1"/>
</dbReference>
<dbReference type="EnsemblBacteria" id="ABD42845">
    <property type="protein sequence ID" value="ABD42845"/>
    <property type="gene ID" value="Mhun_3163"/>
</dbReference>
<protein>
    <recommendedName>
        <fullName evidence="1">AAA-ATPase-like domain-containing protein</fullName>
    </recommendedName>
</protein>
<dbReference type="Proteomes" id="UP000001941">
    <property type="component" value="Chromosome"/>
</dbReference>
<reference evidence="3" key="1">
    <citation type="journal article" date="2016" name="Stand. Genomic Sci.">
        <title>Complete genome sequence of Methanospirillum hungatei type strain JF1.</title>
        <authorList>
            <person name="Gunsalus R.P."/>
            <person name="Cook L.E."/>
            <person name="Crable B."/>
            <person name="Rohlin L."/>
            <person name="McDonald E."/>
            <person name="Mouttaki H."/>
            <person name="Sieber J.R."/>
            <person name="Poweleit N."/>
            <person name="Zhou H."/>
            <person name="Lapidus A.L."/>
            <person name="Daligault H.E."/>
            <person name="Land M."/>
            <person name="Gilna P."/>
            <person name="Ivanova N."/>
            <person name="Kyrpides N."/>
            <person name="Culley D.E."/>
            <person name="McInerney M.J."/>
        </authorList>
    </citation>
    <scope>NUCLEOTIDE SEQUENCE [LARGE SCALE GENOMIC DNA]</scope>
    <source>
        <strain evidence="3">ATCC 27890 / DSM 864 / NBRC 100397 / JF-1</strain>
    </source>
</reference>
<evidence type="ECO:0000313" key="2">
    <source>
        <dbReference type="EMBL" id="ABD42845.1"/>
    </source>
</evidence>
<dbReference type="EMBL" id="CP000254">
    <property type="protein sequence ID" value="ABD42845.1"/>
    <property type="molecule type" value="Genomic_DNA"/>
</dbReference>